<name>A0ABV5HSI8_9VIBR</name>
<comment type="caution">
    <text evidence="5">The sequence shown here is derived from an EMBL/GenBank/DDBJ whole genome shotgun (WGS) entry which is preliminary data.</text>
</comment>
<keyword evidence="3" id="KW-0326">Glycosidase</keyword>
<dbReference type="InterPro" id="IPR018053">
    <property type="entry name" value="Glyco_hydro_32_AS"/>
</dbReference>
<dbReference type="EMBL" id="JBHMEP010000008">
    <property type="protein sequence ID" value="MFB9136915.1"/>
    <property type="molecule type" value="Genomic_DNA"/>
</dbReference>
<evidence type="ECO:0000259" key="4">
    <source>
        <dbReference type="Pfam" id="PF00251"/>
    </source>
</evidence>
<evidence type="ECO:0000256" key="2">
    <source>
        <dbReference type="ARBA" id="ARBA00022801"/>
    </source>
</evidence>
<dbReference type="Gene3D" id="2.115.10.20">
    <property type="entry name" value="Glycosyl hydrolase domain, family 43"/>
    <property type="match status" value="1"/>
</dbReference>
<feature type="domain" description="Glycosyl hydrolase family 32 N-terminal" evidence="4">
    <location>
        <begin position="14"/>
        <end position="318"/>
    </location>
</feature>
<keyword evidence="6" id="KW-1185">Reference proteome</keyword>
<evidence type="ECO:0000313" key="5">
    <source>
        <dbReference type="EMBL" id="MFB9136915.1"/>
    </source>
</evidence>
<dbReference type="SUPFAM" id="SSF75005">
    <property type="entry name" value="Arabinanase/levansucrase/invertase"/>
    <property type="match status" value="1"/>
</dbReference>
<dbReference type="RefSeq" id="WP_390195569.1">
    <property type="nucleotide sequence ID" value="NZ_JBHMEP010000008.1"/>
</dbReference>
<dbReference type="Gene3D" id="2.60.120.560">
    <property type="entry name" value="Exo-inulinase, domain 1"/>
    <property type="match status" value="1"/>
</dbReference>
<dbReference type="SMART" id="SM00640">
    <property type="entry name" value="Glyco_32"/>
    <property type="match status" value="1"/>
</dbReference>
<comment type="similarity">
    <text evidence="1">Belongs to the glycosyl hydrolase 32 family.</text>
</comment>
<keyword evidence="2 5" id="KW-0378">Hydrolase</keyword>
<dbReference type="CDD" id="cd18622">
    <property type="entry name" value="GH32_Inu-like"/>
    <property type="match status" value="1"/>
</dbReference>
<evidence type="ECO:0000256" key="3">
    <source>
        <dbReference type="ARBA" id="ARBA00023295"/>
    </source>
</evidence>
<dbReference type="PANTHER" id="PTHR42800:SF1">
    <property type="entry name" value="EXOINULINASE INUD (AFU_ORTHOLOGUE AFUA_5G00480)"/>
    <property type="match status" value="1"/>
</dbReference>
<evidence type="ECO:0000256" key="1">
    <source>
        <dbReference type="ARBA" id="ARBA00009902"/>
    </source>
</evidence>
<proteinExistence type="inferred from homology"/>
<dbReference type="InterPro" id="IPR023296">
    <property type="entry name" value="Glyco_hydro_beta-prop_sf"/>
</dbReference>
<dbReference type="PANTHER" id="PTHR42800">
    <property type="entry name" value="EXOINULINASE INUD (AFU_ORTHOLOGUE AFUA_5G00480)"/>
    <property type="match status" value="1"/>
</dbReference>
<reference evidence="5 6" key="1">
    <citation type="submission" date="2024-09" db="EMBL/GenBank/DDBJ databases">
        <authorList>
            <person name="Sun Q."/>
            <person name="Mori K."/>
        </authorList>
    </citation>
    <scope>NUCLEOTIDE SEQUENCE [LARGE SCALE GENOMIC DNA]</scope>
    <source>
        <strain evidence="5 6">CECT 8064</strain>
    </source>
</reference>
<dbReference type="InterPro" id="IPR013148">
    <property type="entry name" value="Glyco_hydro_32_N"/>
</dbReference>
<organism evidence="5 6">
    <name type="scientific">Vibrio olivae</name>
    <dbReference type="NCBI Taxonomy" id="1243002"/>
    <lineage>
        <taxon>Bacteria</taxon>
        <taxon>Pseudomonadati</taxon>
        <taxon>Pseudomonadota</taxon>
        <taxon>Gammaproteobacteria</taxon>
        <taxon>Vibrionales</taxon>
        <taxon>Vibrionaceae</taxon>
        <taxon>Vibrio</taxon>
    </lineage>
</organism>
<gene>
    <name evidence="5" type="ORF">ACFFUV_18255</name>
</gene>
<accession>A0ABV5HSI8</accession>
<dbReference type="GO" id="GO:0016787">
    <property type="term" value="F:hydrolase activity"/>
    <property type="evidence" value="ECO:0007669"/>
    <property type="project" value="UniProtKB-KW"/>
</dbReference>
<dbReference type="PROSITE" id="PS00609">
    <property type="entry name" value="GLYCOSYL_HYDROL_F32"/>
    <property type="match status" value="1"/>
</dbReference>
<dbReference type="Proteomes" id="UP001589645">
    <property type="component" value="Unassembled WGS sequence"/>
</dbReference>
<protein>
    <submittedName>
        <fullName evidence="5">Glycoside hydrolase family 32 protein</fullName>
    </submittedName>
</protein>
<dbReference type="Pfam" id="PF00251">
    <property type="entry name" value="Glyco_hydro_32N"/>
    <property type="match status" value="1"/>
</dbReference>
<evidence type="ECO:0000313" key="6">
    <source>
        <dbReference type="Proteomes" id="UP001589645"/>
    </source>
</evidence>
<dbReference type="InterPro" id="IPR001362">
    <property type="entry name" value="Glyco_hydro_32"/>
</dbReference>
<sequence length="487" mass="55204">MQKLVADPFRPNIHFTPPFGWMNDPNGLVYVNNEYHLFYQYFPYANKWGPMHWGHAVSVDLCHWQHLPPALVPDANGMCFSGSAIVDWHNTSGLFDNIEQPGVLAFYTACIAHDNGRDSDQMQSLAYSKDGGFSWEKFSDNPILPNPGLNDFRDPKVIWHSPSQHWVMVVTEGQEIGFYRSQDLKHWDKTSNFGLNDGKHDELPWECPDLFPIQLEDSDMCYWVLIVGVQRGSYAGGSGTQYFIGQFDGEGFTNLNDAKTVLWLDYGHDYYAAQTWSDTGNGHRTSIAWMSNWLYANDVPTKAWRSAMTIPRELKLAQTPSGLRLLSSLPQNWGNQQGSIIMQDHTLRIGESLFANQHHQTGILEGEFVLSHGTTMIFSPLGNASLVYTLQRLEGGYLITTKRTIGIEGEKNYQDHFAHEVSLSIPEADSIQLTAVIDRCSSELLFQQGEFCITDLSFASDKNGFYVRCLKGHVNVRHMSFVPKDHF</sequence>